<proteinExistence type="predicted"/>
<evidence type="ECO:0000256" key="1">
    <source>
        <dbReference type="SAM" id="Phobius"/>
    </source>
</evidence>
<keyword evidence="1" id="KW-1133">Transmembrane helix</keyword>
<dbReference type="Proteomes" id="UP000522262">
    <property type="component" value="Unassembled WGS sequence"/>
</dbReference>
<keyword evidence="1" id="KW-0472">Membrane</keyword>
<feature type="transmembrane region" description="Helical" evidence="1">
    <location>
        <begin position="76"/>
        <end position="99"/>
    </location>
</feature>
<sequence length="212" mass="22770">MPGYDNSPAFLDNNDIISSGSDAVGFQTVARVTVTAVAKATTATVTVTGTATATETETSVLKEQIDFILDDKYSHVMVIFAIVAALAALVSLASIYTVISSFSNVKACMPPPGDDNGHGLNLYGCYRKAQVYFIFIIMFLLGCIATFTLATAKIMLLGKIEGSVDLLSIAFAVQTLTWLSAILASRSLMDNTVTIFEEKEADMEVNEWDPKL</sequence>
<dbReference type="EMBL" id="JAAOAM010000261">
    <property type="protein sequence ID" value="KAF5536188.1"/>
    <property type="molecule type" value="Genomic_DNA"/>
</dbReference>
<accession>A0A8H5IF94</accession>
<protein>
    <submittedName>
        <fullName evidence="2">Uncharacterized protein</fullName>
    </submittedName>
</protein>
<feature type="transmembrane region" description="Helical" evidence="1">
    <location>
        <begin position="164"/>
        <end position="184"/>
    </location>
</feature>
<evidence type="ECO:0000313" key="3">
    <source>
        <dbReference type="Proteomes" id="UP000522262"/>
    </source>
</evidence>
<dbReference type="AlphaFoldDB" id="A0A8H5IF94"/>
<feature type="transmembrane region" description="Helical" evidence="1">
    <location>
        <begin position="131"/>
        <end position="152"/>
    </location>
</feature>
<organism evidence="2 3">
    <name type="scientific">Fusarium mexicanum</name>
    <dbReference type="NCBI Taxonomy" id="751941"/>
    <lineage>
        <taxon>Eukaryota</taxon>
        <taxon>Fungi</taxon>
        <taxon>Dikarya</taxon>
        <taxon>Ascomycota</taxon>
        <taxon>Pezizomycotina</taxon>
        <taxon>Sordariomycetes</taxon>
        <taxon>Hypocreomycetidae</taxon>
        <taxon>Hypocreales</taxon>
        <taxon>Nectriaceae</taxon>
        <taxon>Fusarium</taxon>
        <taxon>Fusarium fujikuroi species complex</taxon>
    </lineage>
</organism>
<keyword evidence="1" id="KW-0812">Transmembrane</keyword>
<comment type="caution">
    <text evidence="2">The sequence shown here is derived from an EMBL/GenBank/DDBJ whole genome shotgun (WGS) entry which is preliminary data.</text>
</comment>
<evidence type="ECO:0000313" key="2">
    <source>
        <dbReference type="EMBL" id="KAF5536188.1"/>
    </source>
</evidence>
<name>A0A8H5IF94_9HYPO</name>
<reference evidence="2 3" key="1">
    <citation type="submission" date="2020-05" db="EMBL/GenBank/DDBJ databases">
        <title>Identification and distribution of gene clusters putatively required for synthesis of sphingolipid metabolism inhibitors in phylogenetically diverse species of the filamentous fungus Fusarium.</title>
        <authorList>
            <person name="Kim H.-S."/>
            <person name="Busman M."/>
            <person name="Brown D.W."/>
            <person name="Divon H."/>
            <person name="Uhlig S."/>
            <person name="Proctor R.H."/>
        </authorList>
    </citation>
    <scope>NUCLEOTIDE SEQUENCE [LARGE SCALE GENOMIC DNA]</scope>
    <source>
        <strain evidence="2 3">NRRL 53147</strain>
    </source>
</reference>
<keyword evidence="3" id="KW-1185">Reference proteome</keyword>
<gene>
    <name evidence="2" type="ORF">FMEXI_10453</name>
</gene>